<accession>A0A2G4F3L1</accession>
<dbReference type="OrthoDB" id="9805935at2"/>
<dbReference type="PANTHER" id="PTHR13847">
    <property type="entry name" value="SARCOSINE DEHYDROGENASE-RELATED"/>
    <property type="match status" value="1"/>
</dbReference>
<evidence type="ECO:0000313" key="3">
    <source>
        <dbReference type="EMBL" id="PHX56067.1"/>
    </source>
</evidence>
<dbReference type="Gene3D" id="3.50.50.60">
    <property type="entry name" value="FAD/NAD(P)-binding domain"/>
    <property type="match status" value="2"/>
</dbReference>
<name>A0A2G4F3L1_9CYAN</name>
<comment type="caution">
    <text evidence="3">The sequence shown here is derived from an EMBL/GenBank/DDBJ whole genome shotgun (WGS) entry which is preliminary data.</text>
</comment>
<evidence type="ECO:0000259" key="2">
    <source>
        <dbReference type="Pfam" id="PF01266"/>
    </source>
</evidence>
<proteinExistence type="predicted"/>
<gene>
    <name evidence="3" type="ORF">CP500_007495</name>
</gene>
<dbReference type="InterPro" id="IPR036188">
    <property type="entry name" value="FAD/NAD-bd_sf"/>
</dbReference>
<protein>
    <submittedName>
        <fullName evidence="3">FAD-binding oxidoreductase</fullName>
    </submittedName>
</protein>
<dbReference type="SUPFAM" id="SSF54373">
    <property type="entry name" value="FAD-linked reductases, C-terminal domain"/>
    <property type="match status" value="1"/>
</dbReference>
<feature type="domain" description="FAD dependent oxidoreductase" evidence="2">
    <location>
        <begin position="261"/>
        <end position="419"/>
    </location>
</feature>
<keyword evidence="1" id="KW-0560">Oxidoreductase</keyword>
<keyword evidence="4" id="KW-1185">Reference proteome</keyword>
<sequence>MVHVAIIGCGIVGASIAFELSNCPKLKVTVFDKQPPAQASTGAALGVLMGVISHKTKGRNWQLRETSLQRYETLIPELEAMTGRKIPFNQQGILMLCAEGEDLSKWEKLKTTRQSQGWELEIWDLEQVRDRNPDLNLNDRIIGAIYSPQDRQVDPTALTLALVDAAKINGVNFEFGIEVKGLMGGQDAHPTTNVIPCGTGILPVAEDCGTGILPVAEDCGTGILPVAEDCGTGILPVVEDCGTGILPVAEDCGTGILPVAENFDWIIIAAGLGSSALTASLNQLVDIRPVLGQALHFRLQNPLGNSDFTPVITCDDVHIVPLGNQEYWVGATVEFSENGGEIQANAEILNGVFEKAIALCPALAAATILRKWSGLRPRPERRSAPIIDRLPGASNILIASGHYRNGVLLAPATAHTIREMILQ</sequence>
<feature type="domain" description="FAD dependent oxidoreductase" evidence="2">
    <location>
        <begin position="3"/>
        <end position="183"/>
    </location>
</feature>
<dbReference type="SUPFAM" id="SSF51905">
    <property type="entry name" value="FAD/NAD(P)-binding domain"/>
    <property type="match status" value="1"/>
</dbReference>
<dbReference type="Pfam" id="PF01266">
    <property type="entry name" value="DAO"/>
    <property type="match status" value="2"/>
</dbReference>
<evidence type="ECO:0000256" key="1">
    <source>
        <dbReference type="ARBA" id="ARBA00023002"/>
    </source>
</evidence>
<dbReference type="AlphaFoldDB" id="A0A2G4F3L1"/>
<dbReference type="PANTHER" id="PTHR13847:SF289">
    <property type="entry name" value="GLYCINE OXIDASE"/>
    <property type="match status" value="1"/>
</dbReference>
<dbReference type="Gene3D" id="3.30.9.10">
    <property type="entry name" value="D-Amino Acid Oxidase, subunit A, domain 2"/>
    <property type="match status" value="2"/>
</dbReference>
<evidence type="ECO:0000313" key="4">
    <source>
        <dbReference type="Proteomes" id="UP000226442"/>
    </source>
</evidence>
<reference evidence="3" key="1">
    <citation type="submission" date="2017-10" db="EMBL/GenBank/DDBJ databases">
        <title>Draft genome sequence of the planktic cyanobacteria Tychonema bourrellyi isolated from alpine lentic freshwater.</title>
        <authorList>
            <person name="Tett A."/>
            <person name="Armanini F."/>
            <person name="Asnicar F."/>
            <person name="Boscaini A."/>
            <person name="Pasolli E."/>
            <person name="Zolfo M."/>
            <person name="Donati C."/>
            <person name="Salmaso N."/>
            <person name="Segata N."/>
        </authorList>
    </citation>
    <scope>NUCLEOTIDE SEQUENCE</scope>
    <source>
        <strain evidence="3">FEM_GT703</strain>
    </source>
</reference>
<dbReference type="RefSeq" id="WP_096831839.1">
    <property type="nucleotide sequence ID" value="NZ_NXIB02000032.1"/>
</dbReference>
<dbReference type="Proteomes" id="UP000226442">
    <property type="component" value="Unassembled WGS sequence"/>
</dbReference>
<organism evidence="3 4">
    <name type="scientific">Tychonema bourrellyi FEM_GT703</name>
    <dbReference type="NCBI Taxonomy" id="2040638"/>
    <lineage>
        <taxon>Bacteria</taxon>
        <taxon>Bacillati</taxon>
        <taxon>Cyanobacteriota</taxon>
        <taxon>Cyanophyceae</taxon>
        <taxon>Oscillatoriophycideae</taxon>
        <taxon>Oscillatoriales</taxon>
        <taxon>Microcoleaceae</taxon>
        <taxon>Tychonema</taxon>
    </lineage>
</organism>
<dbReference type="GO" id="GO:0005737">
    <property type="term" value="C:cytoplasm"/>
    <property type="evidence" value="ECO:0007669"/>
    <property type="project" value="TreeGrafter"/>
</dbReference>
<dbReference type="GO" id="GO:0016491">
    <property type="term" value="F:oxidoreductase activity"/>
    <property type="evidence" value="ECO:0007669"/>
    <property type="project" value="UniProtKB-KW"/>
</dbReference>
<dbReference type="EMBL" id="NXIB02000032">
    <property type="protein sequence ID" value="PHX56067.1"/>
    <property type="molecule type" value="Genomic_DNA"/>
</dbReference>
<dbReference type="InterPro" id="IPR006076">
    <property type="entry name" value="FAD-dep_OxRdtase"/>
</dbReference>